<gene>
    <name evidence="1" type="ORF">IAB67_06505</name>
</gene>
<name>A0A9D1LLA4_9CLOT</name>
<dbReference type="Gene3D" id="3.40.50.11900">
    <property type="match status" value="1"/>
</dbReference>
<accession>A0A9D1LLA4</accession>
<reference evidence="1" key="1">
    <citation type="submission" date="2020-10" db="EMBL/GenBank/DDBJ databases">
        <authorList>
            <person name="Gilroy R."/>
        </authorList>
    </citation>
    <scope>NUCLEOTIDE SEQUENCE</scope>
    <source>
        <strain evidence="1">CHK191-8634</strain>
    </source>
</reference>
<dbReference type="PANTHER" id="PTHR32329:SF2">
    <property type="entry name" value="BIFUNCTIONAL PROTEIN [INCLUDES 2-HYDROXYACYL-COA DEHYDRATASE (N-TER) AND ITS ACTIVATOR DOMAIN (C_TERM)"/>
    <property type="match status" value="1"/>
</dbReference>
<dbReference type="AlphaFoldDB" id="A0A9D1LLA4"/>
<dbReference type="Proteomes" id="UP000824073">
    <property type="component" value="Unassembled WGS sequence"/>
</dbReference>
<proteinExistence type="predicted"/>
<organism evidence="1 2">
    <name type="scientific">Candidatus Ventrousia excrementavium</name>
    <dbReference type="NCBI Taxonomy" id="2840961"/>
    <lineage>
        <taxon>Bacteria</taxon>
        <taxon>Bacillati</taxon>
        <taxon>Bacillota</taxon>
        <taxon>Clostridia</taxon>
        <taxon>Eubacteriales</taxon>
        <taxon>Clostridiaceae</taxon>
        <taxon>Clostridiaceae incertae sedis</taxon>
        <taxon>Candidatus Ventrousia</taxon>
    </lineage>
</organism>
<reference evidence="1" key="2">
    <citation type="journal article" date="2021" name="PeerJ">
        <title>Extensive microbial diversity within the chicken gut microbiome revealed by metagenomics and culture.</title>
        <authorList>
            <person name="Gilroy R."/>
            <person name="Ravi A."/>
            <person name="Getino M."/>
            <person name="Pursley I."/>
            <person name="Horton D.L."/>
            <person name="Alikhan N.F."/>
            <person name="Baker D."/>
            <person name="Gharbi K."/>
            <person name="Hall N."/>
            <person name="Watson M."/>
            <person name="Adriaenssens E.M."/>
            <person name="Foster-Nyarko E."/>
            <person name="Jarju S."/>
            <person name="Secka A."/>
            <person name="Antonio M."/>
            <person name="Oren A."/>
            <person name="Chaudhuri R.R."/>
            <person name="La Ragione R."/>
            <person name="Hildebrand F."/>
            <person name="Pallen M.J."/>
        </authorList>
    </citation>
    <scope>NUCLEOTIDE SEQUENCE</scope>
    <source>
        <strain evidence="1">CHK191-8634</strain>
    </source>
</reference>
<sequence length="345" mass="39268">MGSYCVPIEYLFTRGVGVDYVTPPPITRRTLEIGSRYSPDTVCAPFKYNLGNFIETIEAGANTLVQTGGVCRLGYYGELHEQILRDLGYNVRFVNMARASYSNPASFYSEFLSINPDLSLKRVASVLTLVLKMVEHIDAFESYMRNNVGFECEEGSFDRLHQDFLASLSAVESHKELNAISKLYMRRLKALPISRPKNPLRVGIIGEYYTIMEPFSNHFMEKALARMGIAVDRWINISNTLLHNPSKKVITHIKDYAKYNMGATAMFSIDKALEFAKKHYDGIIHVKSFGCTPEIDAMPALQNISNDYKIPILYFSFDSQTSETGIQTRLEAFYDMIVMRKEDRK</sequence>
<comment type="caution">
    <text evidence="1">The sequence shown here is derived from an EMBL/GenBank/DDBJ whole genome shotgun (WGS) entry which is preliminary data.</text>
</comment>
<dbReference type="EMBL" id="DVMR01000051">
    <property type="protein sequence ID" value="HIU43930.1"/>
    <property type="molecule type" value="Genomic_DNA"/>
</dbReference>
<protein>
    <recommendedName>
        <fullName evidence="3">2-hydroxyglutaryl-CoA dehydratase</fullName>
    </recommendedName>
</protein>
<evidence type="ECO:0008006" key="3">
    <source>
        <dbReference type="Google" id="ProtNLM"/>
    </source>
</evidence>
<dbReference type="PANTHER" id="PTHR32329">
    <property type="entry name" value="BIFUNCTIONAL PROTEIN [INCLUDES 2-HYDROXYACYL-COA DEHYDRATASE (N-TER) AND ITS ACTIVATOR DOMAIN (C_TERM)-RELATED"/>
    <property type="match status" value="1"/>
</dbReference>
<dbReference type="InterPro" id="IPR051805">
    <property type="entry name" value="Dehydratase_Activator_Redct"/>
</dbReference>
<evidence type="ECO:0000313" key="1">
    <source>
        <dbReference type="EMBL" id="HIU43930.1"/>
    </source>
</evidence>
<evidence type="ECO:0000313" key="2">
    <source>
        <dbReference type="Proteomes" id="UP000824073"/>
    </source>
</evidence>